<evidence type="ECO:0000256" key="1">
    <source>
        <dbReference type="ARBA" id="ARBA00022801"/>
    </source>
</evidence>
<evidence type="ECO:0000313" key="2">
    <source>
        <dbReference type="EMBL" id="MBI6874250.1"/>
    </source>
</evidence>
<proteinExistence type="predicted"/>
<organism evidence="2 3">
    <name type="scientific">Clostridium aciditolerans</name>
    <dbReference type="NCBI Taxonomy" id="339861"/>
    <lineage>
        <taxon>Bacteria</taxon>
        <taxon>Bacillati</taxon>
        <taxon>Bacillota</taxon>
        <taxon>Clostridia</taxon>
        <taxon>Eubacteriales</taxon>
        <taxon>Clostridiaceae</taxon>
        <taxon>Clostridium</taxon>
    </lineage>
</organism>
<dbReference type="SUPFAM" id="SSF56784">
    <property type="entry name" value="HAD-like"/>
    <property type="match status" value="1"/>
</dbReference>
<reference evidence="2" key="1">
    <citation type="submission" date="2020-12" db="EMBL/GenBank/DDBJ databases">
        <title>Clostridium thailandense sp. nov., a novel acetogenic bacterium isolated from peat land soil in Thailand.</title>
        <authorList>
            <person name="Chaikitkaew S."/>
            <person name="Birkeland N.K."/>
        </authorList>
    </citation>
    <scope>NUCLEOTIDE SEQUENCE</scope>
    <source>
        <strain evidence="2">DSM 17425</strain>
    </source>
</reference>
<dbReference type="Gene3D" id="1.10.150.520">
    <property type="match status" value="1"/>
</dbReference>
<keyword evidence="1 2" id="KW-0378">Hydrolase</keyword>
<dbReference type="GO" id="GO:0016787">
    <property type="term" value="F:hydrolase activity"/>
    <property type="evidence" value="ECO:0007669"/>
    <property type="project" value="UniProtKB-KW"/>
</dbReference>
<comment type="caution">
    <text evidence="2">The sequence shown here is derived from an EMBL/GenBank/DDBJ whole genome shotgun (WGS) entry which is preliminary data.</text>
</comment>
<dbReference type="SFLD" id="SFLDS00003">
    <property type="entry name" value="Haloacid_Dehalogenase"/>
    <property type="match status" value="1"/>
</dbReference>
<dbReference type="EMBL" id="JAEEGB010000021">
    <property type="protein sequence ID" value="MBI6874250.1"/>
    <property type="molecule type" value="Genomic_DNA"/>
</dbReference>
<sequence length="237" mass="27905">MNTILFDLDGTLLPLDMALFEKIYFEELTKSFSDILTPEELAKNIWGSTKTMVANLEHKTNEDVFMDDFGQRVNYDLLKIKQRFDDFYDTTFFRVKEAVKDVESIRESVKILREKGYKIVIATNPLFPIKAIHHRVRWAGFDPEEFSYISSFEKNHYCKPQLKYYEEILNDISKDPEECLMVGNDVQEDLVSKQLGMKTYLITDNLLHRTKDEIISDYIGEYKDFHEFVKTLPHAQA</sequence>
<dbReference type="PANTHER" id="PTHR43316">
    <property type="entry name" value="HYDROLASE, HALOACID DELAHOGENASE-RELATED"/>
    <property type="match status" value="1"/>
</dbReference>
<dbReference type="InterPro" id="IPR023214">
    <property type="entry name" value="HAD_sf"/>
</dbReference>
<dbReference type="PANTHER" id="PTHR43316:SF3">
    <property type="entry name" value="HALOACID DEHALOGENASE, TYPE II (AFU_ORTHOLOGUE AFUA_2G07750)-RELATED"/>
    <property type="match status" value="1"/>
</dbReference>
<dbReference type="Gene3D" id="3.40.50.1000">
    <property type="entry name" value="HAD superfamily/HAD-like"/>
    <property type="match status" value="1"/>
</dbReference>
<dbReference type="RefSeq" id="WP_211143647.1">
    <property type="nucleotide sequence ID" value="NZ_JAEEGB010000021.1"/>
</dbReference>
<dbReference type="Proteomes" id="UP000622687">
    <property type="component" value="Unassembled WGS sequence"/>
</dbReference>
<accession>A0A934HTX8</accession>
<evidence type="ECO:0000313" key="3">
    <source>
        <dbReference type="Proteomes" id="UP000622687"/>
    </source>
</evidence>
<keyword evidence="3" id="KW-1185">Reference proteome</keyword>
<dbReference type="Pfam" id="PF00702">
    <property type="entry name" value="Hydrolase"/>
    <property type="match status" value="1"/>
</dbReference>
<protein>
    <submittedName>
        <fullName evidence="2">HAD family hydrolase</fullName>
    </submittedName>
</protein>
<dbReference type="AlphaFoldDB" id="A0A934HTX8"/>
<dbReference type="InterPro" id="IPR051540">
    <property type="entry name" value="S-2-haloacid_dehalogenase"/>
</dbReference>
<dbReference type="InterPro" id="IPR036412">
    <property type="entry name" value="HAD-like_sf"/>
</dbReference>
<name>A0A934HTX8_9CLOT</name>
<dbReference type="SFLD" id="SFLDG01129">
    <property type="entry name" value="C1.5:_HAD__Beta-PGM__Phosphata"/>
    <property type="match status" value="1"/>
</dbReference>
<gene>
    <name evidence="2" type="ORF">I6U51_16325</name>
</gene>